<gene>
    <name evidence="2" type="ORF">KHY36_10685</name>
</gene>
<name>A0A943DAG5_9FIRM</name>
<dbReference type="AlphaFoldDB" id="A0A943DAG5"/>
<dbReference type="Proteomes" id="UP000759273">
    <property type="component" value="Unassembled WGS sequence"/>
</dbReference>
<comment type="caution">
    <text evidence="2">The sequence shown here is derived from an EMBL/GenBank/DDBJ whole genome shotgun (WGS) entry which is preliminary data.</text>
</comment>
<keyword evidence="1" id="KW-0732">Signal</keyword>
<feature type="chain" id="PRO_5036746960" evidence="1">
    <location>
        <begin position="28"/>
        <end position="140"/>
    </location>
</feature>
<proteinExistence type="predicted"/>
<organism evidence="2 3">
    <name type="scientific">Subdoligranulum variabile</name>
    <dbReference type="NCBI Taxonomy" id="214851"/>
    <lineage>
        <taxon>Bacteria</taxon>
        <taxon>Bacillati</taxon>
        <taxon>Bacillota</taxon>
        <taxon>Clostridia</taxon>
        <taxon>Eubacteriales</taxon>
        <taxon>Oscillospiraceae</taxon>
        <taxon>Subdoligranulum</taxon>
    </lineage>
</organism>
<reference evidence="2" key="1">
    <citation type="submission" date="2021-02" db="EMBL/GenBank/DDBJ databases">
        <title>Infant gut strain persistence is associated with maternal origin, phylogeny, and functional potential including surface adhesion and iron acquisition.</title>
        <authorList>
            <person name="Lou Y.C."/>
        </authorList>
    </citation>
    <scope>NUCLEOTIDE SEQUENCE</scope>
    <source>
        <strain evidence="2">L3_101_000M1_dasL3_101_000M1_concoct_87</strain>
    </source>
</reference>
<evidence type="ECO:0000313" key="2">
    <source>
        <dbReference type="EMBL" id="MBS5332980.1"/>
    </source>
</evidence>
<dbReference type="EMBL" id="JAGZGG010000026">
    <property type="protein sequence ID" value="MBS5332980.1"/>
    <property type="molecule type" value="Genomic_DNA"/>
</dbReference>
<accession>A0A943DAG5</accession>
<evidence type="ECO:0000256" key="1">
    <source>
        <dbReference type="SAM" id="SignalP"/>
    </source>
</evidence>
<protein>
    <submittedName>
        <fullName evidence="2">Uncharacterized protein</fullName>
    </submittedName>
</protein>
<feature type="signal peptide" evidence="1">
    <location>
        <begin position="1"/>
        <end position="27"/>
    </location>
</feature>
<evidence type="ECO:0000313" key="3">
    <source>
        <dbReference type="Proteomes" id="UP000759273"/>
    </source>
</evidence>
<sequence>MTTSRKSFLSFAVACIVALMAATAAFASNSADTDFTFKFSGGLPQRTEWRSKTDDTNVYMSVKGVQHAFTAHVVGADNNYSTTAHDCSHGYTYSISNVGVYRMRNWVHDGSPSYPYAAIYAAPNYGYEFSAWGQWSPDSV</sequence>